<dbReference type="RefSeq" id="WP_281095021.1">
    <property type="nucleotide sequence ID" value="NZ_JARYZI010000009.1"/>
</dbReference>
<dbReference type="PANTHER" id="PTHR36454:SF1">
    <property type="entry name" value="DUF1015 DOMAIN-CONTAINING PROTEIN"/>
    <property type="match status" value="1"/>
</dbReference>
<dbReference type="PIRSF" id="PIRSF033563">
    <property type="entry name" value="UCP033563"/>
    <property type="match status" value="1"/>
</dbReference>
<gene>
    <name evidence="1" type="ORF">QE109_13270</name>
</gene>
<organism evidence="1 2">
    <name type="scientific">Fusibacter bizertensis</name>
    <dbReference type="NCBI Taxonomy" id="1488331"/>
    <lineage>
        <taxon>Bacteria</taxon>
        <taxon>Bacillati</taxon>
        <taxon>Bacillota</taxon>
        <taxon>Clostridia</taxon>
        <taxon>Eubacteriales</taxon>
        <taxon>Eubacteriales Family XII. Incertae Sedis</taxon>
        <taxon>Fusibacter</taxon>
    </lineage>
</organism>
<evidence type="ECO:0000313" key="2">
    <source>
        <dbReference type="Proteomes" id="UP001158045"/>
    </source>
</evidence>
<comment type="caution">
    <text evidence="1">The sequence shown here is derived from an EMBL/GenBank/DDBJ whole genome shotgun (WGS) entry which is preliminary data.</text>
</comment>
<accession>A0ABT6NFC0</accession>
<proteinExistence type="predicted"/>
<dbReference type="Pfam" id="PF06245">
    <property type="entry name" value="DUF1015"/>
    <property type="match status" value="1"/>
</dbReference>
<evidence type="ECO:0000313" key="1">
    <source>
        <dbReference type="EMBL" id="MDH8679124.1"/>
    </source>
</evidence>
<protein>
    <submittedName>
        <fullName evidence="1">DUF1015 family protein</fullName>
    </submittedName>
</protein>
<reference evidence="1 2" key="1">
    <citation type="submission" date="2023-04" db="EMBL/GenBank/DDBJ databases">
        <title>Fusibacter bizertensis strain WBS, isolated from littoral bottom sediments of the Arctic seas - biochemical and genomic analysis.</title>
        <authorList>
            <person name="Brioukhanov A.L."/>
        </authorList>
    </citation>
    <scope>NUCLEOTIDE SEQUENCE [LARGE SCALE GENOMIC DNA]</scope>
    <source>
        <strain evidence="1 2">WBS</strain>
    </source>
</reference>
<dbReference type="EMBL" id="JARYZI010000009">
    <property type="protein sequence ID" value="MDH8679124.1"/>
    <property type="molecule type" value="Genomic_DNA"/>
</dbReference>
<name>A0ABT6NFC0_9FIRM</name>
<sequence length="416" mass="47812">MAVVRPFKGIVPKQELAEQVACLPYDVMNRKEAKQMAEGNPNSYLHIVRSEIDLPDSVGDYDQLVYETARKNLDQFIADGIMTQDSEPIYYIYRQLMNGRVQTGIVACTSIDDYINDVIKKHEFTRPAKEIDRINNFDFCDANTEPVFLTYRKNDEINKIVNDWIKFHMPVYNFTSDDAITHIFWKLDDLSLVSRIAEIFDGIEYLYIADGHHRSASSVKVGLKRREEFPNYDGSEEFNYFMAVIFPDEDLFIMDYNRVVKDLNGYNKESFLEAVAQNFECVKVDQATPYKPMTRATFGMYLDGAWYQITAKEGTYNAQDPVDRLDVSILQKNLLQPILGIENPRTDTRIDFVGGIRGLEALEARVNDDFAVAFSMYPTTMDDLIDIANAGEVMPPKSTWFEPKLRSGLFVHKLAD</sequence>
<dbReference type="PANTHER" id="PTHR36454">
    <property type="entry name" value="LMO2823 PROTEIN"/>
    <property type="match status" value="1"/>
</dbReference>
<dbReference type="InterPro" id="IPR008323">
    <property type="entry name" value="UCP033563"/>
</dbReference>
<dbReference type="Proteomes" id="UP001158045">
    <property type="component" value="Unassembled WGS sequence"/>
</dbReference>
<keyword evidence="2" id="KW-1185">Reference proteome</keyword>